<organism evidence="1 2">
    <name type="scientific">Azotobacter beijerinckii</name>
    <dbReference type="NCBI Taxonomy" id="170623"/>
    <lineage>
        <taxon>Bacteria</taxon>
        <taxon>Pseudomonadati</taxon>
        <taxon>Pseudomonadota</taxon>
        <taxon>Gammaproteobacteria</taxon>
        <taxon>Pseudomonadales</taxon>
        <taxon>Pseudomonadaceae</taxon>
        <taxon>Azotobacter</taxon>
    </lineage>
</organism>
<name>A0A1H9DPQ7_9GAMM</name>
<reference evidence="1 2" key="1">
    <citation type="submission" date="2016-10" db="EMBL/GenBank/DDBJ databases">
        <authorList>
            <person name="de Groot N.N."/>
        </authorList>
    </citation>
    <scope>NUCLEOTIDE SEQUENCE [LARGE SCALE GENOMIC DNA]</scope>
    <source>
        <strain evidence="1 2">DSM 378</strain>
    </source>
</reference>
<gene>
    <name evidence="1" type="ORF">SAMN04244573_01086</name>
</gene>
<dbReference type="Proteomes" id="UP000199267">
    <property type="component" value="Unassembled WGS sequence"/>
</dbReference>
<dbReference type="EMBL" id="FOFJ01000007">
    <property type="protein sequence ID" value="SEQ15287.1"/>
    <property type="molecule type" value="Genomic_DNA"/>
</dbReference>
<proteinExistence type="predicted"/>
<dbReference type="AlphaFoldDB" id="A0A1H9DPQ7"/>
<evidence type="ECO:0000313" key="2">
    <source>
        <dbReference type="Proteomes" id="UP000199267"/>
    </source>
</evidence>
<sequence>MVLLCFWFLLFSFYSLVSYSSLERISPGFAEFLRYQFSGEVDSARESWQFRAEGSRRASQSSLEVEAFVWAQNCLPSFATEDDKAARMQMIRSMVVDINQTLMFEIDRSKDELQSLQEVGDIFSSVIVVLGMLVTIFTALNASEFRENSRLSLPIKVVSIILPATLTAVTAFGEIYADPDESARKFQLYNGLVGLKTQLVSGLLMAECPLNSPDDFSRMEANVVEWNRRFLEMMSNVESSDSAHKRLRPEVNLSSQ</sequence>
<evidence type="ECO:0000313" key="1">
    <source>
        <dbReference type="EMBL" id="SEQ15287.1"/>
    </source>
</evidence>
<protein>
    <submittedName>
        <fullName evidence="1">Uncharacterized protein</fullName>
    </submittedName>
</protein>
<accession>A0A1H9DPQ7</accession>